<organism evidence="1 2">
    <name type="scientific">Rhizobium leguminosarum</name>
    <dbReference type="NCBI Taxonomy" id="384"/>
    <lineage>
        <taxon>Bacteria</taxon>
        <taxon>Pseudomonadati</taxon>
        <taxon>Pseudomonadota</taxon>
        <taxon>Alphaproteobacteria</taxon>
        <taxon>Hyphomicrobiales</taxon>
        <taxon>Rhizobiaceae</taxon>
        <taxon>Rhizobium/Agrobacterium group</taxon>
        <taxon>Rhizobium</taxon>
    </lineage>
</organism>
<sequence>MLPAACSVVAPAAHRRTQAACADRTRLIRKTRRIAPAGFLLHDSLNRSRFKDKIMQPFKVLQRPLRV</sequence>
<dbReference type="Proteomes" id="UP000292974">
    <property type="component" value="Unassembled WGS sequence"/>
</dbReference>
<accession>A0A7M3DSE1</accession>
<evidence type="ECO:0000313" key="1">
    <source>
        <dbReference type="EMBL" id="TAY51530.1"/>
    </source>
</evidence>
<name>A0A7M3DSE1_RHILE</name>
<proteinExistence type="predicted"/>
<protein>
    <submittedName>
        <fullName evidence="1">Uncharacterized protein</fullName>
    </submittedName>
</protein>
<dbReference type="EMBL" id="SIOP01000001">
    <property type="protein sequence ID" value="TAY51530.1"/>
    <property type="molecule type" value="Genomic_DNA"/>
</dbReference>
<evidence type="ECO:0000313" key="2">
    <source>
        <dbReference type="Proteomes" id="UP000292974"/>
    </source>
</evidence>
<reference evidence="1 2" key="1">
    <citation type="submission" date="2019-02" db="EMBL/GenBank/DDBJ databases">
        <title>The genomic architecture of introgression among sibling species of bacteria.</title>
        <authorList>
            <person name="Cavassim M.I.A."/>
            <person name="Moeskjaer S."/>
            <person name="Moslemi C."/>
            <person name="Fields B."/>
            <person name="Bachmann A."/>
            <person name="Vilhjalmsson B."/>
            <person name="Schierup M.H."/>
            <person name="Young J.P.W."/>
            <person name="Andersen S.U."/>
        </authorList>
    </citation>
    <scope>NUCLEOTIDE SEQUENCE [LARGE SCALE GENOMIC DNA]</scope>
    <source>
        <strain evidence="1 2">SM135B</strain>
    </source>
</reference>
<gene>
    <name evidence="1" type="ORF">ELH90_07360</name>
</gene>
<dbReference type="AlphaFoldDB" id="A0A7M3DSE1"/>
<comment type="caution">
    <text evidence="1">The sequence shown here is derived from an EMBL/GenBank/DDBJ whole genome shotgun (WGS) entry which is preliminary data.</text>
</comment>